<organism evidence="2 4">
    <name type="scientific">Perkinsus olseni</name>
    <name type="common">Perkinsus atlanticus</name>
    <dbReference type="NCBI Taxonomy" id="32597"/>
    <lineage>
        <taxon>Eukaryota</taxon>
        <taxon>Sar</taxon>
        <taxon>Alveolata</taxon>
        <taxon>Perkinsozoa</taxon>
        <taxon>Perkinsea</taxon>
        <taxon>Perkinsida</taxon>
        <taxon>Perkinsidae</taxon>
        <taxon>Perkinsus</taxon>
    </lineage>
</organism>
<evidence type="ECO:0000313" key="1">
    <source>
        <dbReference type="EMBL" id="KAF4649619.1"/>
    </source>
</evidence>
<gene>
    <name evidence="2" type="ORF">FOL46_001022</name>
    <name evidence="1" type="ORF">FOZ61_001141</name>
</gene>
<proteinExistence type="predicted"/>
<dbReference type="Proteomes" id="UP000570595">
    <property type="component" value="Unassembled WGS sequence"/>
</dbReference>
<evidence type="ECO:0000313" key="2">
    <source>
        <dbReference type="EMBL" id="KAF4650335.1"/>
    </source>
</evidence>
<evidence type="ECO:0000313" key="3">
    <source>
        <dbReference type="Proteomes" id="UP000570595"/>
    </source>
</evidence>
<comment type="caution">
    <text evidence="2">The sequence shown here is derived from an EMBL/GenBank/DDBJ whole genome shotgun (WGS) entry which is preliminary data.</text>
</comment>
<dbReference type="OrthoDB" id="10361759at2759"/>
<sequence>MSEPLPTGINVNNKKLIACVFVNGQRVYGNLRKSTEEAITDLAVMRTIKKAGGTPKDLRRVVRSRRRPTKLPHHLTRNKGSYICRIMVTLSKGRKKAVYGSACSTMGEALEERDLLLNSKKRGASFDKLAELAAVFKTWRNSTHILKAYFRKWRCITGERKAFGREIEDNAIVPAVLVSQASLPE</sequence>
<reference evidence="3 4" key="1">
    <citation type="submission" date="2020-04" db="EMBL/GenBank/DDBJ databases">
        <title>Perkinsus olseni comparative genomics.</title>
        <authorList>
            <person name="Bogema D.R."/>
        </authorList>
    </citation>
    <scope>NUCLEOTIDE SEQUENCE [LARGE SCALE GENOMIC DNA]</scope>
    <source>
        <strain evidence="1">ATCC PRA-179</strain>
        <strain evidence="2">ATCC PRA-31</strain>
    </source>
</reference>
<dbReference type="AlphaFoldDB" id="A0A7J6KSQ4"/>
<name>A0A7J6KSQ4_PEROL</name>
<accession>A0A7J6KSQ4</accession>
<dbReference type="EMBL" id="JABANN010001275">
    <property type="protein sequence ID" value="KAF4650335.1"/>
    <property type="molecule type" value="Genomic_DNA"/>
</dbReference>
<dbReference type="EMBL" id="JABAHT010001260">
    <property type="protein sequence ID" value="KAF4649619.1"/>
    <property type="molecule type" value="Genomic_DNA"/>
</dbReference>
<protein>
    <submittedName>
        <fullName evidence="2">Uncharacterized protein</fullName>
    </submittedName>
</protein>
<evidence type="ECO:0000313" key="4">
    <source>
        <dbReference type="Proteomes" id="UP000572268"/>
    </source>
</evidence>
<dbReference type="Proteomes" id="UP000572268">
    <property type="component" value="Unassembled WGS sequence"/>
</dbReference>